<dbReference type="GO" id="GO:1990904">
    <property type="term" value="C:ribonucleoprotein complex"/>
    <property type="evidence" value="ECO:0007669"/>
    <property type="project" value="UniProtKB-KW"/>
</dbReference>
<dbReference type="SUPFAM" id="SSF55658">
    <property type="entry name" value="L9 N-domain-like"/>
    <property type="match status" value="1"/>
</dbReference>
<dbReference type="PANTHER" id="PTHR21368">
    <property type="entry name" value="50S RIBOSOMAL PROTEIN L9"/>
    <property type="match status" value="1"/>
</dbReference>
<feature type="domain" description="Ribosomal protein L9" evidence="7">
    <location>
        <begin position="101"/>
        <end position="137"/>
    </location>
</feature>
<dbReference type="FunFam" id="3.40.5.10:FF:000007">
    <property type="entry name" value="50S ribosomal protein L9"/>
    <property type="match status" value="1"/>
</dbReference>
<evidence type="ECO:0000256" key="6">
    <source>
        <dbReference type="SAM" id="MobiDB-lite"/>
    </source>
</evidence>
<evidence type="ECO:0000313" key="9">
    <source>
        <dbReference type="Proteomes" id="UP000327013"/>
    </source>
</evidence>
<keyword evidence="2" id="KW-0689">Ribosomal protein</keyword>
<dbReference type="OrthoDB" id="5555409at2759"/>
<dbReference type="GO" id="GO:0006412">
    <property type="term" value="P:translation"/>
    <property type="evidence" value="ECO:0007669"/>
    <property type="project" value="InterPro"/>
</dbReference>
<evidence type="ECO:0000313" key="8">
    <source>
        <dbReference type="EMBL" id="KAE8077671.1"/>
    </source>
</evidence>
<reference evidence="8 9" key="1">
    <citation type="submission" date="2019-06" db="EMBL/GenBank/DDBJ databases">
        <title>A chromosomal-level reference genome of Carpinus fangiana (Coryloideae, Betulaceae).</title>
        <authorList>
            <person name="Yang X."/>
            <person name="Wang Z."/>
            <person name="Zhang L."/>
            <person name="Hao G."/>
            <person name="Liu J."/>
            <person name="Yang Y."/>
        </authorList>
    </citation>
    <scope>NUCLEOTIDE SEQUENCE [LARGE SCALE GENOMIC DNA]</scope>
    <source>
        <strain evidence="8">Cfa_2016G</strain>
        <tissue evidence="8">Leaf</tissue>
    </source>
</reference>
<feature type="compositionally biased region" description="Polar residues" evidence="6">
    <location>
        <begin position="1"/>
        <end position="12"/>
    </location>
</feature>
<protein>
    <recommendedName>
        <fullName evidence="5">Large ribosomal subunit protein bL9c</fullName>
    </recommendedName>
    <alternativeName>
        <fullName evidence="4">CL9</fullName>
    </alternativeName>
</protein>
<sequence>MELTPGSPSSQGVKHFPPGSHAPGSRFLRNSSSPSPPPPSRAAAAAPPAFRGFRLRLCMAYMQYGRKALGKIITNTSLQSSDRVVNPLLYACQGLRYRKLEVILTTSIKKLGKAGETVKVAPGYFRNHLMPQLLAVPNIEKYAFLVREQRKMYQPEEEEEEVEVVKESKEDTMKAYEKAARRLDNSKLVLRRLIDAEKFRSRATKDDPIELRSPVTKDDIIAEVERQLCVRIAPENLHLPSPLTTFGEFELPLRFPKSIPLPEGKVQWTLDVKVRGK</sequence>
<dbReference type="InterPro" id="IPR009027">
    <property type="entry name" value="Ribosomal_bL9/RNase_H1_N"/>
</dbReference>
<dbReference type="GO" id="GO:0003735">
    <property type="term" value="F:structural constituent of ribosome"/>
    <property type="evidence" value="ECO:0007669"/>
    <property type="project" value="InterPro"/>
</dbReference>
<evidence type="ECO:0000256" key="2">
    <source>
        <dbReference type="ARBA" id="ARBA00022980"/>
    </source>
</evidence>
<dbReference type="Proteomes" id="UP000327013">
    <property type="component" value="Chromosome 6"/>
</dbReference>
<feature type="region of interest" description="Disordered" evidence="6">
    <location>
        <begin position="1"/>
        <end position="45"/>
    </location>
</feature>
<dbReference type="Pfam" id="PF01281">
    <property type="entry name" value="Ribosomal_L9_N"/>
    <property type="match status" value="1"/>
</dbReference>
<evidence type="ECO:0000256" key="4">
    <source>
        <dbReference type="ARBA" id="ARBA00031047"/>
    </source>
</evidence>
<evidence type="ECO:0000259" key="7">
    <source>
        <dbReference type="Pfam" id="PF01281"/>
    </source>
</evidence>
<keyword evidence="3" id="KW-0687">Ribonucleoprotein</keyword>
<dbReference type="GO" id="GO:0005840">
    <property type="term" value="C:ribosome"/>
    <property type="evidence" value="ECO:0007669"/>
    <property type="project" value="UniProtKB-KW"/>
</dbReference>
<evidence type="ECO:0000256" key="3">
    <source>
        <dbReference type="ARBA" id="ARBA00023274"/>
    </source>
</evidence>
<dbReference type="Gene3D" id="3.40.5.10">
    <property type="entry name" value="Ribosomal protein L9, N-terminal domain"/>
    <property type="match status" value="1"/>
</dbReference>
<proteinExistence type="inferred from homology"/>
<evidence type="ECO:0000256" key="5">
    <source>
        <dbReference type="ARBA" id="ARBA00035193"/>
    </source>
</evidence>
<dbReference type="EMBL" id="CM017326">
    <property type="protein sequence ID" value="KAE8077671.1"/>
    <property type="molecule type" value="Genomic_DNA"/>
</dbReference>
<dbReference type="InterPro" id="IPR000244">
    <property type="entry name" value="Ribosomal_bL9"/>
</dbReference>
<dbReference type="InterPro" id="IPR036935">
    <property type="entry name" value="Ribosomal_bL9_N_sf"/>
</dbReference>
<keyword evidence="9" id="KW-1185">Reference proteome</keyword>
<name>A0A5N6RIQ1_9ROSI</name>
<evidence type="ECO:0000256" key="1">
    <source>
        <dbReference type="ARBA" id="ARBA00010605"/>
    </source>
</evidence>
<organism evidence="8 9">
    <name type="scientific">Carpinus fangiana</name>
    <dbReference type="NCBI Taxonomy" id="176857"/>
    <lineage>
        <taxon>Eukaryota</taxon>
        <taxon>Viridiplantae</taxon>
        <taxon>Streptophyta</taxon>
        <taxon>Embryophyta</taxon>
        <taxon>Tracheophyta</taxon>
        <taxon>Spermatophyta</taxon>
        <taxon>Magnoliopsida</taxon>
        <taxon>eudicotyledons</taxon>
        <taxon>Gunneridae</taxon>
        <taxon>Pentapetalae</taxon>
        <taxon>rosids</taxon>
        <taxon>fabids</taxon>
        <taxon>Fagales</taxon>
        <taxon>Betulaceae</taxon>
        <taxon>Carpinus</taxon>
    </lineage>
</organism>
<dbReference type="AlphaFoldDB" id="A0A5N6RIQ1"/>
<comment type="similarity">
    <text evidence="1">Belongs to the bacterial ribosomal protein bL9 family.</text>
</comment>
<accession>A0A5N6RIQ1</accession>
<gene>
    <name evidence="8" type="ORF">FH972_016214</name>
</gene>
<dbReference type="InterPro" id="IPR020070">
    <property type="entry name" value="Ribosomal_bL9_N"/>
</dbReference>